<organism evidence="5 6">
    <name type="scientific">Rubritalea profundi</name>
    <dbReference type="NCBI Taxonomy" id="1658618"/>
    <lineage>
        <taxon>Bacteria</taxon>
        <taxon>Pseudomonadati</taxon>
        <taxon>Verrucomicrobiota</taxon>
        <taxon>Verrucomicrobiia</taxon>
        <taxon>Verrucomicrobiales</taxon>
        <taxon>Rubritaleaceae</taxon>
        <taxon>Rubritalea</taxon>
    </lineage>
</organism>
<protein>
    <recommendedName>
        <fullName evidence="7">Glycosyltransferase</fullName>
    </recommendedName>
</protein>
<proteinExistence type="predicted"/>
<evidence type="ECO:0008006" key="7">
    <source>
        <dbReference type="Google" id="ProtNLM"/>
    </source>
</evidence>
<dbReference type="InterPro" id="IPR050256">
    <property type="entry name" value="Glycosyltransferase_2"/>
</dbReference>
<dbReference type="PANTHER" id="PTHR48090:SF3">
    <property type="entry name" value="UNDECAPRENYL-PHOSPHATE 4-DEOXY-4-FORMAMIDO-L-ARABINOSE TRANSFERASE"/>
    <property type="match status" value="1"/>
</dbReference>
<dbReference type="AlphaFoldDB" id="A0A2S7U0H7"/>
<feature type="transmembrane region" description="Helical" evidence="4">
    <location>
        <begin position="12"/>
        <end position="39"/>
    </location>
</feature>
<keyword evidence="3 4" id="KW-0472">Membrane</keyword>
<dbReference type="GO" id="GO:0005886">
    <property type="term" value="C:plasma membrane"/>
    <property type="evidence" value="ECO:0007669"/>
    <property type="project" value="TreeGrafter"/>
</dbReference>
<dbReference type="Proteomes" id="UP000239907">
    <property type="component" value="Unassembled WGS sequence"/>
</dbReference>
<dbReference type="PANTHER" id="PTHR48090">
    <property type="entry name" value="UNDECAPRENYL-PHOSPHATE 4-DEOXY-4-FORMAMIDO-L-ARABINOSE TRANSFERASE-RELATED"/>
    <property type="match status" value="1"/>
</dbReference>
<keyword evidence="2 4" id="KW-1133">Transmembrane helix</keyword>
<dbReference type="EMBL" id="MQWA01000001">
    <property type="protein sequence ID" value="PQJ28080.1"/>
    <property type="molecule type" value="Genomic_DNA"/>
</dbReference>
<keyword evidence="1 4" id="KW-0812">Transmembrane</keyword>
<evidence type="ECO:0000313" key="5">
    <source>
        <dbReference type="EMBL" id="PQJ28080.1"/>
    </source>
</evidence>
<keyword evidence="6" id="KW-1185">Reference proteome</keyword>
<gene>
    <name evidence="5" type="ORF">BSZ32_05890</name>
</gene>
<evidence type="ECO:0000256" key="1">
    <source>
        <dbReference type="ARBA" id="ARBA00022692"/>
    </source>
</evidence>
<evidence type="ECO:0000256" key="4">
    <source>
        <dbReference type="SAM" id="Phobius"/>
    </source>
</evidence>
<name>A0A2S7U0H7_9BACT</name>
<comment type="caution">
    <text evidence="5">The sequence shown here is derived from an EMBL/GenBank/DDBJ whole genome shotgun (WGS) entry which is preliminary data.</text>
</comment>
<sequence>MMGYLESLKVQGFTTLAVAIFCLGGVQIMCIGILGQYMARIYREIKKRPHYIIEKSVQSDETQ</sequence>
<evidence type="ECO:0000313" key="6">
    <source>
        <dbReference type="Proteomes" id="UP000239907"/>
    </source>
</evidence>
<evidence type="ECO:0000256" key="3">
    <source>
        <dbReference type="ARBA" id="ARBA00023136"/>
    </source>
</evidence>
<reference evidence="5 6" key="1">
    <citation type="submission" date="2016-12" db="EMBL/GenBank/DDBJ databases">
        <title>Study of bacterial adaptation to deep sea.</title>
        <authorList>
            <person name="Song J."/>
            <person name="Yoshizawa S."/>
            <person name="Kogure K."/>
        </authorList>
    </citation>
    <scope>NUCLEOTIDE SEQUENCE [LARGE SCALE GENOMIC DNA]</scope>
    <source>
        <strain evidence="5 6">SAORIC-165</strain>
    </source>
</reference>
<evidence type="ECO:0000256" key="2">
    <source>
        <dbReference type="ARBA" id="ARBA00022989"/>
    </source>
</evidence>
<accession>A0A2S7U0H7</accession>